<feature type="domain" description="GH18" evidence="4">
    <location>
        <begin position="151"/>
        <end position="477"/>
    </location>
</feature>
<dbReference type="Pfam" id="PF01476">
    <property type="entry name" value="LysM"/>
    <property type="match status" value="3"/>
</dbReference>
<dbReference type="CDD" id="cd02874">
    <property type="entry name" value="GH18_CFLE_spore_hydrolase"/>
    <property type="match status" value="1"/>
</dbReference>
<reference evidence="5 6" key="1">
    <citation type="submission" date="2013-06" db="EMBL/GenBank/DDBJ databases">
        <title>Whole genome shotgun sequence of Bacillus selenatarsenatis SF-1.</title>
        <authorList>
            <person name="Kuroda M."/>
            <person name="Sei K."/>
            <person name="Yamashita M."/>
            <person name="Ike M."/>
        </authorList>
    </citation>
    <scope>NUCLEOTIDE SEQUENCE [LARGE SCALE GENOMIC DNA]</scope>
    <source>
        <strain evidence="5 6">SF-1</strain>
    </source>
</reference>
<dbReference type="Gene3D" id="3.10.350.10">
    <property type="entry name" value="LysM domain"/>
    <property type="match status" value="3"/>
</dbReference>
<dbReference type="SUPFAM" id="SSF51445">
    <property type="entry name" value="(Trans)glycosidases"/>
    <property type="match status" value="1"/>
</dbReference>
<dbReference type="AlphaFoldDB" id="A0A0A8XD16"/>
<dbReference type="GO" id="GO:0008061">
    <property type="term" value="F:chitin binding"/>
    <property type="evidence" value="ECO:0007669"/>
    <property type="project" value="InterPro"/>
</dbReference>
<dbReference type="InterPro" id="IPR041704">
    <property type="entry name" value="CFLE_GH18"/>
</dbReference>
<dbReference type="PROSITE" id="PS51782">
    <property type="entry name" value="LYSM"/>
    <property type="match status" value="3"/>
</dbReference>
<dbReference type="GO" id="GO:0012505">
    <property type="term" value="C:endomembrane system"/>
    <property type="evidence" value="ECO:0007669"/>
    <property type="project" value="TreeGrafter"/>
</dbReference>
<dbReference type="PROSITE" id="PS51910">
    <property type="entry name" value="GH18_2"/>
    <property type="match status" value="1"/>
</dbReference>
<dbReference type="Gene3D" id="3.20.20.80">
    <property type="entry name" value="Glycosidases"/>
    <property type="match status" value="1"/>
</dbReference>
<gene>
    <name evidence="5" type="ORF">SAMD00020551_4223</name>
</gene>
<evidence type="ECO:0000259" key="3">
    <source>
        <dbReference type="PROSITE" id="PS51782"/>
    </source>
</evidence>
<dbReference type="GO" id="GO:0016798">
    <property type="term" value="F:hydrolase activity, acting on glycosyl bonds"/>
    <property type="evidence" value="ECO:0007669"/>
    <property type="project" value="UniProtKB-KW"/>
</dbReference>
<dbReference type="GO" id="GO:0070492">
    <property type="term" value="F:oligosaccharide binding"/>
    <property type="evidence" value="ECO:0007669"/>
    <property type="project" value="TreeGrafter"/>
</dbReference>
<dbReference type="SMART" id="SM00257">
    <property type="entry name" value="LysM"/>
    <property type="match status" value="3"/>
</dbReference>
<name>A0A0A8XD16_MESS1</name>
<dbReference type="SMART" id="SM00636">
    <property type="entry name" value="Glyco_18"/>
    <property type="match status" value="1"/>
</dbReference>
<keyword evidence="6" id="KW-1185">Reference proteome</keyword>
<evidence type="ECO:0000259" key="4">
    <source>
        <dbReference type="PROSITE" id="PS51910"/>
    </source>
</evidence>
<dbReference type="InterPro" id="IPR018392">
    <property type="entry name" value="LysM"/>
</dbReference>
<dbReference type="SUPFAM" id="SSF54106">
    <property type="entry name" value="LysM domain"/>
    <property type="match status" value="3"/>
</dbReference>
<comment type="caution">
    <text evidence="5">The sequence shown here is derived from an EMBL/GenBank/DDBJ whole genome shotgun (WGS) entry which is preliminary data.</text>
</comment>
<dbReference type="EC" id="3.2.1.-" evidence="5"/>
<dbReference type="PANTHER" id="PTHR46066">
    <property type="entry name" value="CHITINASE DOMAIN-CONTAINING PROTEIN 1 FAMILY MEMBER"/>
    <property type="match status" value="1"/>
</dbReference>
<dbReference type="InterPro" id="IPR029070">
    <property type="entry name" value="Chitinase_insertion_sf"/>
</dbReference>
<dbReference type="Proteomes" id="UP000031014">
    <property type="component" value="Unassembled WGS sequence"/>
</dbReference>
<sequence>MIIHVVQRGESLWQIANRYQVTIPQITDINGLENPNQLVVGLALLIPSHDTFHSVRSGEALWSIAQRYGTTVDAIIRANAITNPALIYPGTVLRIPATRHTIQRGETLWHISQRYGVTIQAIIKANQIQNPNLLYPGTILFIPKPKPTIESNAFTYHSDEKAIELVGEVADLMTYIAPFAYVIQPDGSLVLYMKDDTEAIQTGLAKGALPMMSITNFTATEAGENIAHEVLASEANRSTLLNNTLTVMREKGYRGLNIDFENVLPADRELYNTFLQEAVDALHKEGYFVSTSLAPKISADQKGLLYEAHDYPAHGRIADFVVLMTYEWGYRFGSPQAVSPLNEIRRVLDYAITAIPRNKILMGFQLYARDWIIPHVQGQEAETYSPQEAVNRAIRYGAAIQYDTVAASPYFRYTDEQGRQHQVWFEDARSAQAKFDLIKQYNLRGVSYWVLGYPFPQNWALLDDNFNIKKLKEDLLD</sequence>
<keyword evidence="1 5" id="KW-0378">Hydrolase</keyword>
<dbReference type="InterPro" id="IPR001223">
    <property type="entry name" value="Glyco_hydro18_cat"/>
</dbReference>
<evidence type="ECO:0000256" key="1">
    <source>
        <dbReference type="ARBA" id="ARBA00022801"/>
    </source>
</evidence>
<dbReference type="GO" id="GO:0005975">
    <property type="term" value="P:carbohydrate metabolic process"/>
    <property type="evidence" value="ECO:0007669"/>
    <property type="project" value="InterPro"/>
</dbReference>
<feature type="domain" description="LysM" evidence="3">
    <location>
        <begin position="98"/>
        <end position="142"/>
    </location>
</feature>
<evidence type="ECO:0000313" key="6">
    <source>
        <dbReference type="Proteomes" id="UP000031014"/>
    </source>
</evidence>
<evidence type="ECO:0000256" key="2">
    <source>
        <dbReference type="ARBA" id="ARBA00023295"/>
    </source>
</evidence>
<dbReference type="Gene3D" id="3.10.50.10">
    <property type="match status" value="1"/>
</dbReference>
<feature type="domain" description="LysM" evidence="3">
    <location>
        <begin position="51"/>
        <end position="95"/>
    </location>
</feature>
<dbReference type="OrthoDB" id="9769314at2"/>
<keyword evidence="2 5" id="KW-0326">Glycosidase</keyword>
<dbReference type="InterPro" id="IPR017853">
    <property type="entry name" value="GH"/>
</dbReference>
<dbReference type="Pfam" id="PF00704">
    <property type="entry name" value="Glyco_hydro_18"/>
    <property type="match status" value="1"/>
</dbReference>
<proteinExistence type="predicted"/>
<dbReference type="RefSeq" id="WP_041967664.1">
    <property type="nucleotide sequence ID" value="NZ_BASE01000106.1"/>
</dbReference>
<evidence type="ECO:0000313" key="5">
    <source>
        <dbReference type="EMBL" id="GAM16051.1"/>
    </source>
</evidence>
<organism evidence="5 6">
    <name type="scientific">Mesobacillus selenatarsenatis (strain DSM 18680 / JCM 14380 / FERM P-15431 / SF-1)</name>
    <dbReference type="NCBI Taxonomy" id="1321606"/>
    <lineage>
        <taxon>Bacteria</taxon>
        <taxon>Bacillati</taxon>
        <taxon>Bacillota</taxon>
        <taxon>Bacilli</taxon>
        <taxon>Bacillales</taxon>
        <taxon>Bacillaceae</taxon>
        <taxon>Mesobacillus</taxon>
    </lineage>
</organism>
<feature type="domain" description="LysM" evidence="3">
    <location>
        <begin position="2"/>
        <end position="46"/>
    </location>
</feature>
<dbReference type="InterPro" id="IPR011583">
    <property type="entry name" value="Chitinase_II/V-like_cat"/>
</dbReference>
<dbReference type="InterPro" id="IPR036779">
    <property type="entry name" value="LysM_dom_sf"/>
</dbReference>
<dbReference type="CDD" id="cd00118">
    <property type="entry name" value="LysM"/>
    <property type="match status" value="3"/>
</dbReference>
<protein>
    <submittedName>
        <fullName evidence="5">Spore peptidoglycan hydrolase (N-acetylglucosaminidase)</fullName>
        <ecNumber evidence="5">3.2.1.-</ecNumber>
    </submittedName>
</protein>
<dbReference type="EMBL" id="BASE01000106">
    <property type="protein sequence ID" value="GAM16051.1"/>
    <property type="molecule type" value="Genomic_DNA"/>
</dbReference>
<accession>A0A0A8XD16</accession>
<dbReference type="PANTHER" id="PTHR46066:SF2">
    <property type="entry name" value="CHITINASE DOMAIN-CONTAINING PROTEIN 1"/>
    <property type="match status" value="1"/>
</dbReference>